<keyword evidence="11 12" id="KW-0472">Membrane</keyword>
<evidence type="ECO:0000256" key="2">
    <source>
        <dbReference type="ARBA" id="ARBA00004141"/>
    </source>
</evidence>
<proteinExistence type="inferred from homology"/>
<dbReference type="KEGG" id="sted:SPTER_14460"/>
<evidence type="ECO:0000256" key="7">
    <source>
        <dbReference type="ARBA" id="ARBA00022801"/>
    </source>
</evidence>
<comment type="cofactor">
    <cofactor evidence="1">
        <name>Zn(2+)</name>
        <dbReference type="ChEBI" id="CHEBI:29105"/>
    </cofactor>
</comment>
<evidence type="ECO:0000256" key="6">
    <source>
        <dbReference type="ARBA" id="ARBA00022723"/>
    </source>
</evidence>
<name>A0A517DS00_9FIRM</name>
<organism evidence="14 15">
    <name type="scientific">Sporomusa termitida</name>
    <dbReference type="NCBI Taxonomy" id="2377"/>
    <lineage>
        <taxon>Bacteria</taxon>
        <taxon>Bacillati</taxon>
        <taxon>Bacillota</taxon>
        <taxon>Negativicutes</taxon>
        <taxon>Selenomonadales</taxon>
        <taxon>Sporomusaceae</taxon>
        <taxon>Sporomusa</taxon>
    </lineage>
</organism>
<keyword evidence="8" id="KW-0862">Zinc</keyword>
<dbReference type="RefSeq" id="WP_144349693.1">
    <property type="nucleotide sequence ID" value="NZ_CP036259.1"/>
</dbReference>
<feature type="transmembrane region" description="Helical" evidence="12">
    <location>
        <begin position="182"/>
        <end position="201"/>
    </location>
</feature>
<keyword evidence="5 12" id="KW-0812">Transmembrane</keyword>
<comment type="subcellular location">
    <subcellularLocation>
        <location evidence="2">Membrane</location>
        <topology evidence="2">Multi-pass membrane protein</topology>
    </subcellularLocation>
</comment>
<dbReference type="Pfam" id="PF02163">
    <property type="entry name" value="Peptidase_M50"/>
    <property type="match status" value="2"/>
</dbReference>
<evidence type="ECO:0000313" key="15">
    <source>
        <dbReference type="Proteomes" id="UP000320776"/>
    </source>
</evidence>
<comment type="similarity">
    <text evidence="3">Belongs to the peptidase M50B family.</text>
</comment>
<gene>
    <name evidence="14" type="ORF">SPTER_14460</name>
</gene>
<feature type="transmembrane region" description="Helical" evidence="12">
    <location>
        <begin position="157"/>
        <end position="176"/>
    </location>
</feature>
<dbReference type="PANTHER" id="PTHR39188:SF3">
    <property type="entry name" value="STAGE IV SPORULATION PROTEIN FB"/>
    <property type="match status" value="1"/>
</dbReference>
<dbReference type="OrthoDB" id="166377at2"/>
<dbReference type="PANTHER" id="PTHR39188">
    <property type="entry name" value="MEMBRANE-ASSOCIATED ZINC METALLOPROTEASE M50B"/>
    <property type="match status" value="1"/>
</dbReference>
<accession>A0A517DS00</accession>
<keyword evidence="15" id="KW-1185">Reference proteome</keyword>
<evidence type="ECO:0000256" key="8">
    <source>
        <dbReference type="ARBA" id="ARBA00022833"/>
    </source>
</evidence>
<evidence type="ECO:0000256" key="11">
    <source>
        <dbReference type="ARBA" id="ARBA00023136"/>
    </source>
</evidence>
<keyword evidence="7" id="KW-0378">Hydrolase</keyword>
<keyword evidence="9 12" id="KW-1133">Transmembrane helix</keyword>
<dbReference type="CDD" id="cd06161">
    <property type="entry name" value="S2P-M50_SpoIVFB"/>
    <property type="match status" value="1"/>
</dbReference>
<dbReference type="GO" id="GO:0008237">
    <property type="term" value="F:metallopeptidase activity"/>
    <property type="evidence" value="ECO:0007669"/>
    <property type="project" value="UniProtKB-KW"/>
</dbReference>
<evidence type="ECO:0000256" key="1">
    <source>
        <dbReference type="ARBA" id="ARBA00001947"/>
    </source>
</evidence>
<evidence type="ECO:0000256" key="12">
    <source>
        <dbReference type="SAM" id="Phobius"/>
    </source>
</evidence>
<dbReference type="GO" id="GO:0046872">
    <property type="term" value="F:metal ion binding"/>
    <property type="evidence" value="ECO:0007669"/>
    <property type="project" value="UniProtKB-KW"/>
</dbReference>
<evidence type="ECO:0000256" key="3">
    <source>
        <dbReference type="ARBA" id="ARBA00007931"/>
    </source>
</evidence>
<sequence>MRAGKVAGVEIIFNNWFLVLLALFTAAGLGGKILLVFSAVLLHELAHMLMAGGLGYKVKQVELLPFGAMARVERLADAGAASEIMIAAAGPMASLVLAALCYARLNEAGAWQEVVRFYGEVNLTLALFNLLPALPLDGGRILRALLSRRRDYRESTAIVVTISHIIGCLLILLAGLEYWLQGIINLTMLIAAGFLFITARAENNLAGLRGMRILAGKKAELSSRGVMPTSHLTAMENTAVSDVIRLLGPEQYYVIHIVDRNFHLSGALTETEVWEKLLERGIKGKVNDFINKA</sequence>
<dbReference type="AlphaFoldDB" id="A0A517DS00"/>
<evidence type="ECO:0000259" key="13">
    <source>
        <dbReference type="Pfam" id="PF02163"/>
    </source>
</evidence>
<dbReference type="GO" id="GO:0016020">
    <property type="term" value="C:membrane"/>
    <property type="evidence" value="ECO:0007669"/>
    <property type="project" value="UniProtKB-SubCell"/>
</dbReference>
<feature type="transmembrane region" description="Helical" evidence="12">
    <location>
        <begin position="84"/>
        <end position="105"/>
    </location>
</feature>
<evidence type="ECO:0000256" key="4">
    <source>
        <dbReference type="ARBA" id="ARBA00022670"/>
    </source>
</evidence>
<feature type="transmembrane region" description="Helical" evidence="12">
    <location>
        <begin position="16"/>
        <end position="42"/>
    </location>
</feature>
<dbReference type="Proteomes" id="UP000320776">
    <property type="component" value="Chromosome"/>
</dbReference>
<evidence type="ECO:0000256" key="9">
    <source>
        <dbReference type="ARBA" id="ARBA00022989"/>
    </source>
</evidence>
<reference evidence="14 15" key="1">
    <citation type="submission" date="2019-02" db="EMBL/GenBank/DDBJ databases">
        <title>Closed genome of Sporomusa termitida DSM 4440.</title>
        <authorList>
            <person name="Poehlein A."/>
            <person name="Daniel R."/>
        </authorList>
    </citation>
    <scope>NUCLEOTIDE SEQUENCE [LARGE SCALE GENOMIC DNA]</scope>
    <source>
        <strain evidence="14 15">DSM 4440</strain>
    </source>
</reference>
<dbReference type="InterPro" id="IPR046342">
    <property type="entry name" value="CBS_dom_sf"/>
</dbReference>
<feature type="domain" description="Peptidase M50" evidence="13">
    <location>
        <begin position="107"/>
        <end position="166"/>
    </location>
</feature>
<dbReference type="EMBL" id="CP036259">
    <property type="protein sequence ID" value="QDR80131.1"/>
    <property type="molecule type" value="Genomic_DNA"/>
</dbReference>
<evidence type="ECO:0000313" key="14">
    <source>
        <dbReference type="EMBL" id="QDR80131.1"/>
    </source>
</evidence>
<feature type="domain" description="Peptidase M50" evidence="13">
    <location>
        <begin position="33"/>
        <end position="104"/>
    </location>
</feature>
<evidence type="ECO:0000256" key="5">
    <source>
        <dbReference type="ARBA" id="ARBA00022692"/>
    </source>
</evidence>
<keyword evidence="6" id="KW-0479">Metal-binding</keyword>
<dbReference type="SUPFAM" id="SSF54631">
    <property type="entry name" value="CBS-domain pair"/>
    <property type="match status" value="1"/>
</dbReference>
<protein>
    <submittedName>
        <fullName evidence="14">Peptidase family M50</fullName>
    </submittedName>
</protein>
<keyword evidence="4" id="KW-0645">Protease</keyword>
<dbReference type="InterPro" id="IPR008915">
    <property type="entry name" value="Peptidase_M50"/>
</dbReference>
<evidence type="ECO:0000256" key="10">
    <source>
        <dbReference type="ARBA" id="ARBA00023049"/>
    </source>
</evidence>
<dbReference type="GO" id="GO:0006508">
    <property type="term" value="P:proteolysis"/>
    <property type="evidence" value="ECO:0007669"/>
    <property type="project" value="UniProtKB-KW"/>
</dbReference>
<keyword evidence="10" id="KW-0482">Metalloprotease</keyword>